<dbReference type="InterPro" id="IPR006104">
    <property type="entry name" value="Glyco_hydro_2_N"/>
</dbReference>
<feature type="chain" id="PRO_5022843222" evidence="5">
    <location>
        <begin position="25"/>
        <end position="1027"/>
    </location>
</feature>
<feature type="compositionally biased region" description="Low complexity" evidence="4">
    <location>
        <begin position="1011"/>
        <end position="1027"/>
    </location>
</feature>
<dbReference type="Gene3D" id="3.20.20.80">
    <property type="entry name" value="Glycosidases"/>
    <property type="match status" value="1"/>
</dbReference>
<dbReference type="Proteomes" id="UP000318995">
    <property type="component" value="Unassembled WGS sequence"/>
</dbReference>
<dbReference type="Pfam" id="PF18565">
    <property type="entry name" value="Glyco_hydro2_C5"/>
    <property type="match status" value="1"/>
</dbReference>
<evidence type="ECO:0000313" key="10">
    <source>
        <dbReference type="EMBL" id="TWT40657.1"/>
    </source>
</evidence>
<gene>
    <name evidence="10" type="primary">lacZ_4</name>
    <name evidence="10" type="ORF">Pla111_33020</name>
</gene>
<dbReference type="PROSITE" id="PS51257">
    <property type="entry name" value="PROKAR_LIPOPROTEIN"/>
    <property type="match status" value="1"/>
</dbReference>
<dbReference type="SUPFAM" id="SSF49303">
    <property type="entry name" value="beta-Galactosidase/glucuronidase domain"/>
    <property type="match status" value="1"/>
</dbReference>
<feature type="region of interest" description="Disordered" evidence="4">
    <location>
        <begin position="973"/>
        <end position="1027"/>
    </location>
</feature>
<dbReference type="InterPro" id="IPR051913">
    <property type="entry name" value="GH2_Domain-Containing"/>
</dbReference>
<dbReference type="EMBL" id="SJPH01000011">
    <property type="protein sequence ID" value="TWT40657.1"/>
    <property type="molecule type" value="Genomic_DNA"/>
</dbReference>
<feature type="domain" description="Glycoside hydrolase family 2" evidence="9">
    <location>
        <begin position="673"/>
        <end position="754"/>
    </location>
</feature>
<feature type="compositionally biased region" description="Polar residues" evidence="4">
    <location>
        <begin position="980"/>
        <end position="1004"/>
    </location>
</feature>
<feature type="domain" description="Glycoside hydrolase family 2 immunoglobulin-like beta-sandwich" evidence="6">
    <location>
        <begin position="213"/>
        <end position="316"/>
    </location>
</feature>
<protein>
    <submittedName>
        <fullName evidence="10">Beta-galactosidase</fullName>
        <ecNumber evidence="10">3.2.1.23</ecNumber>
    </submittedName>
</protein>
<dbReference type="PANTHER" id="PTHR42732">
    <property type="entry name" value="BETA-GALACTOSIDASE"/>
    <property type="match status" value="1"/>
</dbReference>
<dbReference type="EC" id="3.2.1.23" evidence="10"/>
<comment type="similarity">
    <text evidence="1">Belongs to the glycosyl hydrolase 2 family.</text>
</comment>
<keyword evidence="3 10" id="KW-0326">Glycosidase</keyword>
<dbReference type="Pfam" id="PF00703">
    <property type="entry name" value="Glyco_hydro_2"/>
    <property type="match status" value="1"/>
</dbReference>
<dbReference type="SUPFAM" id="SSF49785">
    <property type="entry name" value="Galactose-binding domain-like"/>
    <property type="match status" value="1"/>
</dbReference>
<comment type="caution">
    <text evidence="10">The sequence shown here is derived from an EMBL/GenBank/DDBJ whole genome shotgun (WGS) entry which is preliminary data.</text>
</comment>
<organism evidence="10 11">
    <name type="scientific">Botrimarina hoheduenensis</name>
    <dbReference type="NCBI Taxonomy" id="2528000"/>
    <lineage>
        <taxon>Bacteria</taxon>
        <taxon>Pseudomonadati</taxon>
        <taxon>Planctomycetota</taxon>
        <taxon>Planctomycetia</taxon>
        <taxon>Pirellulales</taxon>
        <taxon>Lacipirellulaceae</taxon>
        <taxon>Botrimarina</taxon>
    </lineage>
</organism>
<keyword evidence="11" id="KW-1185">Reference proteome</keyword>
<proteinExistence type="inferred from homology"/>
<evidence type="ECO:0000256" key="4">
    <source>
        <dbReference type="SAM" id="MobiDB-lite"/>
    </source>
</evidence>
<dbReference type="AlphaFoldDB" id="A0A5C5VR83"/>
<sequence precursor="true">MSRSPVLLLLAFTALGGIACEAVAVGSSAESRREVIDLNRGWRCHAGPAAGDPTAADYDADGWETVVVPHAYRLTSLNLDDSRDDPSQPTFHRDISWYRRVLPAFAKAERRVFLEFEGAHQVTDLWVNGRHVGRHAVGGYTPFHFDMTDFVRGDGRDVLALRLDNRPDETIPPDGHTRDYVLFGGLYRDVRLVVTDALHVTFPWEAREAGVRITTPSVSRENATFTVETAIRNAGAGPRSGRVVTLIADAEGEVVERLSTEFTVPAGADATVVQTGGFDEDVRLWSCDDPYLYRVHTLVEEGDALIDHVVNPLGLRWFDLRPEAGFLLNGEPIELIGANRHQQYPYLGDAVPNNLHRGDAIRFKRAGLNVVRLAHYPHDNAFLAACDELGILVCEEPPPWIDFGPPLWWDRLERAQRVMIRNHRNHPCVFGWAGGVNHRGPVRRLHYAAKEEDPTRLTMNNGTLWTGPRHRGVTDLYSVMDYRGATPPEGALMFGMEHSGSLDATAHQRIVSLYRGDPQRIGLTLWSAHDGFSFKKRGEERPNLSVWKASLWDPFRLPKPAFHWYRSELTDEPMVWVPDDRAQRQGSLTVFSNCEAVAIQHAGGVTEPRPAERDDSTRHLASPPFVFDLEPTEGPITAIGYRDGVPVAWHTFRQPGPPDHLELAIDTDGFAGVADGTSVLLAYARLCDAKGTTVREPTPPVRFRVEGPGEVVGDGRSGANQVVWQRGVAPALIRVGDIAGRLELTAEAPGYRPAVASIDLVARSGERLLVELPRRRSRFRIDLGGIGQHVEEGWTAWSAEGGPGELVLRRGVADPVTVSVRGVGPAEWTTTWGVPGDKSFLIEDGVESAGGLDLTLSGLADGRYTLKTWHHRVADTREETPPLRVRVTDADGKGRVSSHRYLPTFGREIQVSAAGGGSAGDGGSNHAAGRPATHTLRVAGGSAVTVRIVAEGGAGAVTLNGIELTGEPEAYRPAKAAAASQDSLPSEANASPNETDASLGSPHSSIGAVSGAGSTALSASLSSSSSR</sequence>
<name>A0A5C5VR83_9BACT</name>
<feature type="signal peptide" evidence="5">
    <location>
        <begin position="1"/>
        <end position="24"/>
    </location>
</feature>
<evidence type="ECO:0000259" key="8">
    <source>
        <dbReference type="Pfam" id="PF02837"/>
    </source>
</evidence>
<feature type="domain" description="Glycoside hydrolase family 2 catalytic" evidence="7">
    <location>
        <begin position="325"/>
        <end position="396"/>
    </location>
</feature>
<dbReference type="InterPro" id="IPR036156">
    <property type="entry name" value="Beta-gal/glucu_dom_sf"/>
</dbReference>
<dbReference type="InterPro" id="IPR040605">
    <property type="entry name" value="Glyco_hydro2_dom5"/>
</dbReference>
<evidence type="ECO:0000256" key="5">
    <source>
        <dbReference type="SAM" id="SignalP"/>
    </source>
</evidence>
<dbReference type="PANTHER" id="PTHR42732:SF1">
    <property type="entry name" value="BETA-MANNOSIDASE"/>
    <property type="match status" value="1"/>
</dbReference>
<evidence type="ECO:0000256" key="1">
    <source>
        <dbReference type="ARBA" id="ARBA00007401"/>
    </source>
</evidence>
<keyword evidence="5" id="KW-0732">Signal</keyword>
<dbReference type="InterPro" id="IPR006101">
    <property type="entry name" value="Glyco_hydro_2"/>
</dbReference>
<accession>A0A5C5VR83</accession>
<dbReference type="InterPro" id="IPR008979">
    <property type="entry name" value="Galactose-bd-like_sf"/>
</dbReference>
<evidence type="ECO:0000259" key="6">
    <source>
        <dbReference type="Pfam" id="PF00703"/>
    </source>
</evidence>
<dbReference type="Pfam" id="PF02836">
    <property type="entry name" value="Glyco_hydro_2_C"/>
    <property type="match status" value="1"/>
</dbReference>
<evidence type="ECO:0000256" key="2">
    <source>
        <dbReference type="ARBA" id="ARBA00022801"/>
    </source>
</evidence>
<dbReference type="InterPro" id="IPR013783">
    <property type="entry name" value="Ig-like_fold"/>
</dbReference>
<dbReference type="GO" id="GO:0005975">
    <property type="term" value="P:carbohydrate metabolic process"/>
    <property type="evidence" value="ECO:0007669"/>
    <property type="project" value="InterPro"/>
</dbReference>
<keyword evidence="2 10" id="KW-0378">Hydrolase</keyword>
<dbReference type="GO" id="GO:0004565">
    <property type="term" value="F:beta-galactosidase activity"/>
    <property type="evidence" value="ECO:0007669"/>
    <property type="project" value="UniProtKB-EC"/>
</dbReference>
<dbReference type="Gene3D" id="2.60.120.260">
    <property type="entry name" value="Galactose-binding domain-like"/>
    <property type="match status" value="1"/>
</dbReference>
<evidence type="ECO:0000259" key="9">
    <source>
        <dbReference type="Pfam" id="PF18565"/>
    </source>
</evidence>
<dbReference type="SUPFAM" id="SSF51445">
    <property type="entry name" value="(Trans)glycosidases"/>
    <property type="match status" value="1"/>
</dbReference>
<dbReference type="PRINTS" id="PR00132">
    <property type="entry name" value="GLHYDRLASE2"/>
</dbReference>
<dbReference type="Gene3D" id="2.60.40.10">
    <property type="entry name" value="Immunoglobulins"/>
    <property type="match status" value="2"/>
</dbReference>
<dbReference type="OrthoDB" id="9762066at2"/>
<evidence type="ECO:0000256" key="3">
    <source>
        <dbReference type="ARBA" id="ARBA00023295"/>
    </source>
</evidence>
<dbReference type="Pfam" id="PF02837">
    <property type="entry name" value="Glyco_hydro_2_N"/>
    <property type="match status" value="1"/>
</dbReference>
<dbReference type="InterPro" id="IPR006103">
    <property type="entry name" value="Glyco_hydro_2_cat"/>
</dbReference>
<evidence type="ECO:0000313" key="11">
    <source>
        <dbReference type="Proteomes" id="UP000318995"/>
    </source>
</evidence>
<dbReference type="InterPro" id="IPR017853">
    <property type="entry name" value="GH"/>
</dbReference>
<evidence type="ECO:0000259" key="7">
    <source>
        <dbReference type="Pfam" id="PF02836"/>
    </source>
</evidence>
<feature type="domain" description="Glycosyl hydrolases family 2 sugar binding" evidence="8">
    <location>
        <begin position="84"/>
        <end position="193"/>
    </location>
</feature>
<reference evidence="10 11" key="1">
    <citation type="submission" date="2019-02" db="EMBL/GenBank/DDBJ databases">
        <title>Deep-cultivation of Planctomycetes and their phenomic and genomic characterization uncovers novel biology.</title>
        <authorList>
            <person name="Wiegand S."/>
            <person name="Jogler M."/>
            <person name="Boedeker C."/>
            <person name="Pinto D."/>
            <person name="Vollmers J."/>
            <person name="Rivas-Marin E."/>
            <person name="Kohn T."/>
            <person name="Peeters S.H."/>
            <person name="Heuer A."/>
            <person name="Rast P."/>
            <person name="Oberbeckmann S."/>
            <person name="Bunk B."/>
            <person name="Jeske O."/>
            <person name="Meyerdierks A."/>
            <person name="Storesund J.E."/>
            <person name="Kallscheuer N."/>
            <person name="Luecker S."/>
            <person name="Lage O.M."/>
            <person name="Pohl T."/>
            <person name="Merkel B.J."/>
            <person name="Hornburger P."/>
            <person name="Mueller R.-W."/>
            <person name="Bruemmer F."/>
            <person name="Labrenz M."/>
            <person name="Spormann A.M."/>
            <person name="Op Den Camp H."/>
            <person name="Overmann J."/>
            <person name="Amann R."/>
            <person name="Jetten M.S.M."/>
            <person name="Mascher T."/>
            <person name="Medema M.H."/>
            <person name="Devos D.P."/>
            <person name="Kaster A.-K."/>
            <person name="Ovreas L."/>
            <person name="Rohde M."/>
            <person name="Galperin M.Y."/>
            <person name="Jogler C."/>
        </authorList>
    </citation>
    <scope>NUCLEOTIDE SEQUENCE [LARGE SCALE GENOMIC DNA]</scope>
    <source>
        <strain evidence="10 11">Pla111</strain>
    </source>
</reference>
<dbReference type="InterPro" id="IPR006102">
    <property type="entry name" value="Ig-like_GH2"/>
</dbReference>